<accession>A0A381VSS6</accession>
<dbReference type="EMBL" id="UINC01009544">
    <property type="protein sequence ID" value="SVA42788.1"/>
    <property type="molecule type" value="Genomic_DNA"/>
</dbReference>
<name>A0A381VSS6_9ZZZZ</name>
<sequence>MTISTKSNTIIYIITQSTGRTPLYHMVNIQPRTPPLFITHLACKFISF</sequence>
<protein>
    <submittedName>
        <fullName evidence="1">Uncharacterized protein</fullName>
    </submittedName>
</protein>
<dbReference type="AlphaFoldDB" id="A0A381VSS6"/>
<evidence type="ECO:0000313" key="1">
    <source>
        <dbReference type="EMBL" id="SVA42788.1"/>
    </source>
</evidence>
<organism evidence="1">
    <name type="scientific">marine metagenome</name>
    <dbReference type="NCBI Taxonomy" id="408172"/>
    <lineage>
        <taxon>unclassified sequences</taxon>
        <taxon>metagenomes</taxon>
        <taxon>ecological metagenomes</taxon>
    </lineage>
</organism>
<proteinExistence type="predicted"/>
<reference evidence="1" key="1">
    <citation type="submission" date="2018-05" db="EMBL/GenBank/DDBJ databases">
        <authorList>
            <person name="Lanie J.A."/>
            <person name="Ng W.-L."/>
            <person name="Kazmierczak K.M."/>
            <person name="Andrzejewski T.M."/>
            <person name="Davidsen T.M."/>
            <person name="Wayne K.J."/>
            <person name="Tettelin H."/>
            <person name="Glass J.I."/>
            <person name="Rusch D."/>
            <person name="Podicherti R."/>
            <person name="Tsui H.-C.T."/>
            <person name="Winkler M.E."/>
        </authorList>
    </citation>
    <scope>NUCLEOTIDE SEQUENCE</scope>
</reference>
<gene>
    <name evidence="1" type="ORF">METZ01_LOCUS95642</name>
</gene>